<gene>
    <name evidence="1" type="ORF">RHS03_03123</name>
</gene>
<sequence>MDNLEMSMFDYRWAARISRIDIVKIEALTNDAVAYHLEGPMHVPWLALNQLWAGIFCQACRGYDNRTIPLSERPWNNSVRESGWWAPQNLMNTGMRTKEMGRHAGLVVTLHRFYRLEFRRTLVTGGLGTGEEGVINIPHEIAPVVLPPQGEYTGPNREYMIATISPVSSGGKRQ</sequence>
<evidence type="ECO:0000313" key="2">
    <source>
        <dbReference type="Proteomes" id="UP000602905"/>
    </source>
</evidence>
<feature type="non-terminal residue" evidence="1">
    <location>
        <position position="1"/>
    </location>
</feature>
<reference evidence="1" key="1">
    <citation type="submission" date="2020-09" db="EMBL/GenBank/DDBJ databases">
        <title>Comparative genome analyses of four rice-infecting Rhizoctonia solani isolates reveal extensive enrichment of homogalacturonan modification genes.</title>
        <authorList>
            <person name="Lee D.-Y."/>
            <person name="Jeon J."/>
            <person name="Kim K.-T."/>
            <person name="Cheong K."/>
            <person name="Song H."/>
            <person name="Choi G."/>
            <person name="Ko J."/>
            <person name="Opiyo S.O."/>
            <person name="Zuo S."/>
            <person name="Madhav S."/>
            <person name="Lee Y.-H."/>
            <person name="Wang G.-L."/>
        </authorList>
    </citation>
    <scope>NUCLEOTIDE SEQUENCE</scope>
    <source>
        <strain evidence="1">AG1-IA WGL</strain>
    </source>
</reference>
<dbReference type="AlphaFoldDB" id="A0A8H7LYN0"/>
<dbReference type="EMBL" id="JACYCD010000048">
    <property type="protein sequence ID" value="KAF8709387.1"/>
    <property type="molecule type" value="Genomic_DNA"/>
</dbReference>
<name>A0A8H7LYN0_9AGAM</name>
<dbReference type="OrthoDB" id="10475905at2759"/>
<proteinExistence type="predicted"/>
<dbReference type="Proteomes" id="UP000602905">
    <property type="component" value="Unassembled WGS sequence"/>
</dbReference>
<evidence type="ECO:0000313" key="1">
    <source>
        <dbReference type="EMBL" id="KAF8709387.1"/>
    </source>
</evidence>
<protein>
    <submittedName>
        <fullName evidence="1">Uncharacterized protein</fullName>
    </submittedName>
</protein>
<organism evidence="1 2">
    <name type="scientific">Rhizoctonia solani</name>
    <dbReference type="NCBI Taxonomy" id="456999"/>
    <lineage>
        <taxon>Eukaryota</taxon>
        <taxon>Fungi</taxon>
        <taxon>Dikarya</taxon>
        <taxon>Basidiomycota</taxon>
        <taxon>Agaricomycotina</taxon>
        <taxon>Agaricomycetes</taxon>
        <taxon>Cantharellales</taxon>
        <taxon>Ceratobasidiaceae</taxon>
        <taxon>Rhizoctonia</taxon>
    </lineage>
</organism>
<accession>A0A8H7LYN0</accession>
<comment type="caution">
    <text evidence="1">The sequence shown here is derived from an EMBL/GenBank/DDBJ whole genome shotgun (WGS) entry which is preliminary data.</text>
</comment>